<evidence type="ECO:0000313" key="3">
    <source>
        <dbReference type="Proteomes" id="UP000649739"/>
    </source>
</evidence>
<evidence type="ECO:0000259" key="1">
    <source>
        <dbReference type="Pfam" id="PF00561"/>
    </source>
</evidence>
<reference evidence="2" key="1">
    <citation type="journal article" date="2014" name="Int. J. Syst. Evol. Microbiol.">
        <title>Complete genome sequence of Corynebacterium casei LMG S-19264T (=DSM 44701T), isolated from a smear-ripened cheese.</title>
        <authorList>
            <consortium name="US DOE Joint Genome Institute (JGI-PGF)"/>
            <person name="Walter F."/>
            <person name="Albersmeier A."/>
            <person name="Kalinowski J."/>
            <person name="Ruckert C."/>
        </authorList>
    </citation>
    <scope>NUCLEOTIDE SEQUENCE</scope>
    <source>
        <strain evidence="2">JCM 3090</strain>
    </source>
</reference>
<gene>
    <name evidence="2" type="ORF">GCM10010123_06930</name>
</gene>
<dbReference type="RefSeq" id="WP_189168504.1">
    <property type="nucleotide sequence ID" value="NZ_BMQB01000001.1"/>
</dbReference>
<dbReference type="PANTHER" id="PTHR43194:SF2">
    <property type="entry name" value="PEROXISOMAL MEMBRANE PROTEIN LPX1"/>
    <property type="match status" value="1"/>
</dbReference>
<comment type="caution">
    <text evidence="2">The sequence shown here is derived from an EMBL/GenBank/DDBJ whole genome shotgun (WGS) entry which is preliminary data.</text>
</comment>
<dbReference type="PANTHER" id="PTHR43194">
    <property type="entry name" value="HYDROLASE ALPHA/BETA FOLD FAMILY"/>
    <property type="match status" value="1"/>
</dbReference>
<dbReference type="InterPro" id="IPR000073">
    <property type="entry name" value="AB_hydrolase_1"/>
</dbReference>
<dbReference type="Gene3D" id="3.40.50.1820">
    <property type="entry name" value="alpha/beta hydrolase"/>
    <property type="match status" value="1"/>
</dbReference>
<protein>
    <submittedName>
        <fullName evidence="2">Esterase</fullName>
    </submittedName>
</protein>
<name>A0A8J3B7Q1_9ACTN</name>
<evidence type="ECO:0000313" key="2">
    <source>
        <dbReference type="EMBL" id="GGJ79739.1"/>
    </source>
</evidence>
<dbReference type="EMBL" id="BMQB01000001">
    <property type="protein sequence ID" value="GGJ79739.1"/>
    <property type="molecule type" value="Genomic_DNA"/>
</dbReference>
<dbReference type="GO" id="GO:0003824">
    <property type="term" value="F:catalytic activity"/>
    <property type="evidence" value="ECO:0007669"/>
    <property type="project" value="UniProtKB-ARBA"/>
</dbReference>
<keyword evidence="3" id="KW-1185">Reference proteome</keyword>
<reference evidence="2" key="2">
    <citation type="submission" date="2020-09" db="EMBL/GenBank/DDBJ databases">
        <authorList>
            <person name="Sun Q."/>
            <person name="Ohkuma M."/>
        </authorList>
    </citation>
    <scope>NUCLEOTIDE SEQUENCE</scope>
    <source>
        <strain evidence="2">JCM 3090</strain>
    </source>
</reference>
<sequence length="250" mass="26611">MAIGHVRVGTGPRRVIALNGWFGAAHNWGGLTDLIDPDRFSYAFLDYRGYGSRRAETGEYTLAEIAGDTLALADELGWERFALVGHSMGGAAIQRVYADAPDRVERLAGISPVSAAGFPFDADGWALFDGAAADPAKRRQIIDFTTGSRLTGRWLDAMAAFSTSTSDPKAFGAYLAAWAHADFAAEVRGAAVPALAIAGEHDPALGPAWVASTWCADYPNAESAVLTDAGHYGMFEAPVRLATLLERFLD</sequence>
<dbReference type="Proteomes" id="UP000649739">
    <property type="component" value="Unassembled WGS sequence"/>
</dbReference>
<feature type="domain" description="AB hydrolase-1" evidence="1">
    <location>
        <begin position="15"/>
        <end position="238"/>
    </location>
</feature>
<proteinExistence type="predicted"/>
<dbReference type="InterPro" id="IPR029058">
    <property type="entry name" value="AB_hydrolase_fold"/>
</dbReference>
<organism evidence="2 3">
    <name type="scientific">Pilimelia anulata</name>
    <dbReference type="NCBI Taxonomy" id="53371"/>
    <lineage>
        <taxon>Bacteria</taxon>
        <taxon>Bacillati</taxon>
        <taxon>Actinomycetota</taxon>
        <taxon>Actinomycetes</taxon>
        <taxon>Micromonosporales</taxon>
        <taxon>Micromonosporaceae</taxon>
        <taxon>Pilimelia</taxon>
    </lineage>
</organism>
<dbReference type="SUPFAM" id="SSF53474">
    <property type="entry name" value="alpha/beta-Hydrolases"/>
    <property type="match status" value="1"/>
</dbReference>
<dbReference type="InterPro" id="IPR050228">
    <property type="entry name" value="Carboxylesterase_BioH"/>
</dbReference>
<dbReference type="Pfam" id="PF00561">
    <property type="entry name" value="Abhydrolase_1"/>
    <property type="match status" value="1"/>
</dbReference>
<dbReference type="AlphaFoldDB" id="A0A8J3B7Q1"/>
<accession>A0A8J3B7Q1</accession>